<evidence type="ECO:0000313" key="14">
    <source>
        <dbReference type="Proteomes" id="UP000834106"/>
    </source>
</evidence>
<evidence type="ECO:0000256" key="3">
    <source>
        <dbReference type="ARBA" id="ARBA00022525"/>
    </source>
</evidence>
<dbReference type="GO" id="GO:0003723">
    <property type="term" value="F:RNA binding"/>
    <property type="evidence" value="ECO:0007669"/>
    <property type="project" value="InterPro"/>
</dbReference>
<evidence type="ECO:0000256" key="2">
    <source>
        <dbReference type="ARBA" id="ARBA00007469"/>
    </source>
</evidence>
<proteinExistence type="inferred from homology"/>
<dbReference type="InterPro" id="IPR033697">
    <property type="entry name" value="Ribonuclease_T2_eukaryotic"/>
</dbReference>
<dbReference type="AlphaFoldDB" id="A0AAD1ZXI1"/>
<keyword evidence="3" id="KW-0964">Secreted</keyword>
<evidence type="ECO:0000313" key="13">
    <source>
        <dbReference type="EMBL" id="CAI9777378.1"/>
    </source>
</evidence>
<keyword evidence="12" id="KW-0812">Transmembrane</keyword>
<organism evidence="13 14">
    <name type="scientific">Fraxinus pennsylvanica</name>
    <dbReference type="NCBI Taxonomy" id="56036"/>
    <lineage>
        <taxon>Eukaryota</taxon>
        <taxon>Viridiplantae</taxon>
        <taxon>Streptophyta</taxon>
        <taxon>Embryophyta</taxon>
        <taxon>Tracheophyta</taxon>
        <taxon>Spermatophyta</taxon>
        <taxon>Magnoliopsida</taxon>
        <taxon>eudicotyledons</taxon>
        <taxon>Gunneridae</taxon>
        <taxon>Pentapetalae</taxon>
        <taxon>asterids</taxon>
        <taxon>lamiids</taxon>
        <taxon>Lamiales</taxon>
        <taxon>Oleaceae</taxon>
        <taxon>Oleeae</taxon>
        <taxon>Fraxinus</taxon>
    </lineage>
</organism>
<evidence type="ECO:0000256" key="10">
    <source>
        <dbReference type="ARBA" id="ARBA00023239"/>
    </source>
</evidence>
<feature type="transmembrane region" description="Helical" evidence="12">
    <location>
        <begin position="29"/>
        <end position="49"/>
    </location>
</feature>
<dbReference type="InterPro" id="IPR036430">
    <property type="entry name" value="RNase_T2-like_sf"/>
</dbReference>
<evidence type="ECO:0000256" key="12">
    <source>
        <dbReference type="SAM" id="Phobius"/>
    </source>
</evidence>
<evidence type="ECO:0000256" key="4">
    <source>
        <dbReference type="ARBA" id="ARBA00022722"/>
    </source>
</evidence>
<keyword evidence="4" id="KW-0540">Nuclease</keyword>
<keyword evidence="5" id="KW-0732">Signal</keyword>
<dbReference type="InterPro" id="IPR001568">
    <property type="entry name" value="RNase_T2-like"/>
</dbReference>
<dbReference type="PANTHER" id="PTHR11240">
    <property type="entry name" value="RIBONUCLEASE T2"/>
    <property type="match status" value="1"/>
</dbReference>
<dbReference type="Pfam" id="PF00445">
    <property type="entry name" value="Ribonuclease_T2"/>
    <property type="match status" value="1"/>
</dbReference>
<protein>
    <submittedName>
        <fullName evidence="13">Uncharacterized protein</fullName>
    </submittedName>
</protein>
<evidence type="ECO:0000256" key="11">
    <source>
        <dbReference type="RuleBase" id="RU004328"/>
    </source>
</evidence>
<evidence type="ECO:0000256" key="7">
    <source>
        <dbReference type="ARBA" id="ARBA00022801"/>
    </source>
</evidence>
<keyword evidence="7" id="KW-0378">Hydrolase</keyword>
<dbReference type="SUPFAM" id="SSF55895">
    <property type="entry name" value="Ribonuclease Rh-like"/>
    <property type="match status" value="2"/>
</dbReference>
<keyword evidence="8" id="KW-1015">Disulfide bond</keyword>
<evidence type="ECO:0000256" key="8">
    <source>
        <dbReference type="ARBA" id="ARBA00023157"/>
    </source>
</evidence>
<evidence type="ECO:0000256" key="5">
    <source>
        <dbReference type="ARBA" id="ARBA00022729"/>
    </source>
</evidence>
<keyword evidence="6" id="KW-0255">Endonuclease</keyword>
<keyword evidence="12" id="KW-1133">Transmembrane helix</keyword>
<keyword evidence="12" id="KW-0472">Membrane</keyword>
<dbReference type="PANTHER" id="PTHR11240:SF81">
    <property type="entry name" value="RIBONUCLEASE S-2"/>
    <property type="match status" value="1"/>
</dbReference>
<dbReference type="GO" id="GO:0005576">
    <property type="term" value="C:extracellular region"/>
    <property type="evidence" value="ECO:0007669"/>
    <property type="project" value="UniProtKB-SubCell"/>
</dbReference>
<comment type="similarity">
    <text evidence="2 11">Belongs to the RNase T2 family.</text>
</comment>
<gene>
    <name evidence="13" type="ORF">FPE_LOCUS24808</name>
</gene>
<evidence type="ECO:0000256" key="1">
    <source>
        <dbReference type="ARBA" id="ARBA00004239"/>
    </source>
</evidence>
<dbReference type="Proteomes" id="UP000834106">
    <property type="component" value="Chromosome 15"/>
</dbReference>
<dbReference type="InterPro" id="IPR018188">
    <property type="entry name" value="RNase_T2_His_AS_1"/>
</dbReference>
<accession>A0AAD1ZXI1</accession>
<dbReference type="GO" id="GO:0016787">
    <property type="term" value="F:hydrolase activity"/>
    <property type="evidence" value="ECO:0007669"/>
    <property type="project" value="UniProtKB-KW"/>
</dbReference>
<dbReference type="Gene3D" id="3.90.730.10">
    <property type="entry name" value="Ribonuclease T2-like"/>
    <property type="match status" value="2"/>
</dbReference>
<keyword evidence="14" id="KW-1185">Reference proteome</keyword>
<evidence type="ECO:0000256" key="9">
    <source>
        <dbReference type="ARBA" id="ARBA00023180"/>
    </source>
</evidence>
<dbReference type="GO" id="GO:0033897">
    <property type="term" value="F:ribonuclease T2 activity"/>
    <property type="evidence" value="ECO:0007669"/>
    <property type="project" value="InterPro"/>
</dbReference>
<dbReference type="GO" id="GO:0006401">
    <property type="term" value="P:RNA catabolic process"/>
    <property type="evidence" value="ECO:0007669"/>
    <property type="project" value="TreeGrafter"/>
</dbReference>
<dbReference type="PROSITE" id="PS00530">
    <property type="entry name" value="RNASE_T2_1"/>
    <property type="match status" value="1"/>
</dbReference>
<dbReference type="EMBL" id="OU503050">
    <property type="protein sequence ID" value="CAI9777378.1"/>
    <property type="molecule type" value="Genomic_DNA"/>
</dbReference>
<keyword evidence="9" id="KW-0325">Glycoprotein</keyword>
<evidence type="ECO:0000256" key="6">
    <source>
        <dbReference type="ARBA" id="ARBA00022759"/>
    </source>
</evidence>
<name>A0AAD1ZXI1_9LAMI</name>
<reference evidence="13" key="1">
    <citation type="submission" date="2023-05" db="EMBL/GenBank/DDBJ databases">
        <authorList>
            <person name="Huff M."/>
        </authorList>
    </citation>
    <scope>NUCLEOTIDE SEQUENCE</scope>
</reference>
<comment type="subcellular location">
    <subcellularLocation>
        <location evidence="1">Secreted</location>
        <location evidence="1">Extracellular space</location>
    </subcellularLocation>
</comment>
<sequence length="306" mass="34875">MARREKTEKNGDWAAGEPKAILNMMPTTYISIFLLFSIIISSLCVLEGLDYQQWPEAFRNFSNTKCLRTPNNCTLHGLWPDNDIGNSSNRVDAPFHNITDQNLIPTLDHLKLVQRWPWAFCFLYSGCQRTPNNFTLHGLWPDNYFVHLSNCAGAAFQDITDQILISRLESSWPDLLELDCKGARGQSFWGQQWEKHGTCSTTPNDYEAYFNLAVDLKNKHDILQTLRQSEIWPGDYYHIDSINSSIARATGSQIQIKCGKIPFHTPVLSEIIICYDPEGTTVIDCPPVPKKGPCWEEEGLVKFLLD</sequence>
<dbReference type="CDD" id="cd01061">
    <property type="entry name" value="RNase_T2_euk"/>
    <property type="match status" value="1"/>
</dbReference>
<keyword evidence="10" id="KW-0456">Lyase</keyword>